<comment type="caution">
    <text evidence="1">The sequence shown here is derived from an EMBL/GenBank/DDBJ whole genome shotgun (WGS) entry which is preliminary data.</text>
</comment>
<keyword evidence="2" id="KW-1185">Reference proteome</keyword>
<organism evidence="1 2">
    <name type="scientific">Gibbsiella dentisursi</name>
    <dbReference type="NCBI Taxonomy" id="796890"/>
    <lineage>
        <taxon>Bacteria</taxon>
        <taxon>Pseudomonadati</taxon>
        <taxon>Pseudomonadota</taxon>
        <taxon>Gammaproteobacteria</taxon>
        <taxon>Enterobacterales</taxon>
        <taxon>Yersiniaceae</taxon>
        <taxon>Gibbsiella</taxon>
    </lineage>
</organism>
<protein>
    <submittedName>
        <fullName evidence="1">Uncharacterized protein</fullName>
    </submittedName>
</protein>
<evidence type="ECO:0000313" key="2">
    <source>
        <dbReference type="Proteomes" id="UP001499994"/>
    </source>
</evidence>
<proteinExistence type="predicted"/>
<reference evidence="2" key="1">
    <citation type="journal article" date="2019" name="Int. J. Syst. Evol. Microbiol.">
        <title>The Global Catalogue of Microorganisms (GCM) 10K type strain sequencing project: providing services to taxonomists for standard genome sequencing and annotation.</title>
        <authorList>
            <consortium name="The Broad Institute Genomics Platform"/>
            <consortium name="The Broad Institute Genome Sequencing Center for Infectious Disease"/>
            <person name="Wu L."/>
            <person name="Ma J."/>
        </authorList>
    </citation>
    <scope>NUCLEOTIDE SEQUENCE [LARGE SCALE GENOMIC DNA]</scope>
    <source>
        <strain evidence="2">JCM 17201</strain>
    </source>
</reference>
<gene>
    <name evidence="1" type="ORF">GCM10022405_46410</name>
</gene>
<evidence type="ECO:0000313" key="1">
    <source>
        <dbReference type="EMBL" id="GAA3915946.1"/>
    </source>
</evidence>
<name>A0ABP7M617_9GAMM</name>
<dbReference type="Proteomes" id="UP001499994">
    <property type="component" value="Unassembled WGS sequence"/>
</dbReference>
<accession>A0ABP7M617</accession>
<sequence length="63" mass="6989">MIAVDVPMTADAYFLRTVYTAKAPDAVLPRILLAALCKKIGAKTHFAQIIAKYPMVFVSHQRL</sequence>
<dbReference type="EMBL" id="BAABDG010000012">
    <property type="protein sequence ID" value="GAA3915946.1"/>
    <property type="molecule type" value="Genomic_DNA"/>
</dbReference>